<dbReference type="Proteomes" id="UP001331761">
    <property type="component" value="Unassembled WGS sequence"/>
</dbReference>
<name>A0AAN8IDN3_TRICO</name>
<evidence type="ECO:0000313" key="2">
    <source>
        <dbReference type="Proteomes" id="UP001331761"/>
    </source>
</evidence>
<gene>
    <name evidence="1" type="ORF">GCK32_020497</name>
</gene>
<comment type="caution">
    <text evidence="1">The sequence shown here is derived from an EMBL/GenBank/DDBJ whole genome shotgun (WGS) entry which is preliminary data.</text>
</comment>
<accession>A0AAN8IDN3</accession>
<reference evidence="1 2" key="1">
    <citation type="submission" date="2019-10" db="EMBL/GenBank/DDBJ databases">
        <title>Assembly and Annotation for the nematode Trichostrongylus colubriformis.</title>
        <authorList>
            <person name="Martin J."/>
        </authorList>
    </citation>
    <scope>NUCLEOTIDE SEQUENCE [LARGE SCALE GENOMIC DNA]</scope>
    <source>
        <strain evidence="1">G859</strain>
        <tissue evidence="1">Whole worm</tissue>
    </source>
</reference>
<organism evidence="1 2">
    <name type="scientific">Trichostrongylus colubriformis</name>
    <name type="common">Black scour worm</name>
    <dbReference type="NCBI Taxonomy" id="6319"/>
    <lineage>
        <taxon>Eukaryota</taxon>
        <taxon>Metazoa</taxon>
        <taxon>Ecdysozoa</taxon>
        <taxon>Nematoda</taxon>
        <taxon>Chromadorea</taxon>
        <taxon>Rhabditida</taxon>
        <taxon>Rhabditina</taxon>
        <taxon>Rhabditomorpha</taxon>
        <taxon>Strongyloidea</taxon>
        <taxon>Trichostrongylidae</taxon>
        <taxon>Trichostrongylus</taxon>
    </lineage>
</organism>
<proteinExistence type="predicted"/>
<evidence type="ECO:0000313" key="1">
    <source>
        <dbReference type="EMBL" id="KAK5965132.1"/>
    </source>
</evidence>
<protein>
    <submittedName>
        <fullName evidence="1">Uncharacterized protein</fullName>
    </submittedName>
</protein>
<sequence>MSPLAFSLIRLLAYLRQRYLPIEGKGVMWRVSTASLVLLAAIAYAADVEEQVYDVPEEEYTEALTLLGIGPEAQHIYAKRGKLEEIP</sequence>
<dbReference type="AlphaFoldDB" id="A0AAN8IDN3"/>
<keyword evidence="2" id="KW-1185">Reference proteome</keyword>
<dbReference type="EMBL" id="WIXE01024971">
    <property type="protein sequence ID" value="KAK5965132.1"/>
    <property type="molecule type" value="Genomic_DNA"/>
</dbReference>